<keyword evidence="1" id="KW-0472">Membrane</keyword>
<keyword evidence="1" id="KW-0812">Transmembrane</keyword>
<feature type="non-terminal residue" evidence="2">
    <location>
        <position position="1"/>
    </location>
</feature>
<dbReference type="EMBL" id="SNZE01000020">
    <property type="protein sequence ID" value="TDR30525.1"/>
    <property type="molecule type" value="Genomic_DNA"/>
</dbReference>
<reference evidence="2 3" key="1">
    <citation type="submission" date="2019-03" db="EMBL/GenBank/DDBJ databases">
        <title>Genomic Encyclopedia of Type Strains, Phase IV (KMG-IV): sequencing the most valuable type-strain genomes for metagenomic binning, comparative biology and taxonomic classification.</title>
        <authorList>
            <person name="Goeker M."/>
        </authorList>
    </citation>
    <scope>NUCLEOTIDE SEQUENCE [LARGE SCALE GENOMIC DNA]</scope>
    <source>
        <strain evidence="2 3">DSM 102852</strain>
    </source>
</reference>
<evidence type="ECO:0000313" key="2">
    <source>
        <dbReference type="EMBL" id="TDR30525.1"/>
    </source>
</evidence>
<sequence length="53" mass="6356">VFLGFHRSIPFLVSLRTFFYFDSLLFFGMITAHFAVYFFGLFYGEYIVLIQKK</sequence>
<accession>A0A4R6Y5J7</accession>
<gene>
    <name evidence="2" type="ORF">DFR44_12035</name>
</gene>
<comment type="caution">
    <text evidence="2">The sequence shown here is derived from an EMBL/GenBank/DDBJ whole genome shotgun (WGS) entry which is preliminary data.</text>
</comment>
<protein>
    <submittedName>
        <fullName evidence="2">Uncharacterized protein</fullName>
    </submittedName>
</protein>
<evidence type="ECO:0000256" key="1">
    <source>
        <dbReference type="SAM" id="Phobius"/>
    </source>
</evidence>
<keyword evidence="1" id="KW-1133">Transmembrane helix</keyword>
<evidence type="ECO:0000313" key="3">
    <source>
        <dbReference type="Proteomes" id="UP000294480"/>
    </source>
</evidence>
<organism evidence="2 3">
    <name type="scientific">Hydromonas duriensis</name>
    <dbReference type="NCBI Taxonomy" id="1527608"/>
    <lineage>
        <taxon>Bacteria</taxon>
        <taxon>Pseudomonadati</taxon>
        <taxon>Pseudomonadota</taxon>
        <taxon>Betaproteobacteria</taxon>
        <taxon>Burkholderiales</taxon>
        <taxon>Burkholderiaceae</taxon>
        <taxon>Hydromonas</taxon>
    </lineage>
</organism>
<dbReference type="AlphaFoldDB" id="A0A4R6Y5J7"/>
<name>A0A4R6Y5J7_9BURK</name>
<dbReference type="Proteomes" id="UP000294480">
    <property type="component" value="Unassembled WGS sequence"/>
</dbReference>
<proteinExistence type="predicted"/>
<feature type="transmembrane region" description="Helical" evidence="1">
    <location>
        <begin position="20"/>
        <end position="43"/>
    </location>
</feature>
<keyword evidence="3" id="KW-1185">Reference proteome</keyword>